<dbReference type="GO" id="GO:0016485">
    <property type="term" value="P:protein processing"/>
    <property type="evidence" value="ECO:0007669"/>
    <property type="project" value="TreeGrafter"/>
</dbReference>
<dbReference type="PANTHER" id="PTHR22624:SF35">
    <property type="entry name" value="CYSTEINE PROTEASE ATG4A"/>
    <property type="match status" value="1"/>
</dbReference>
<dbReference type="GO" id="GO:0019786">
    <property type="term" value="F:protein-phosphatidylethanolamide deconjugating activity"/>
    <property type="evidence" value="ECO:0007669"/>
    <property type="project" value="InterPro"/>
</dbReference>
<comment type="similarity">
    <text evidence="2 13">Belongs to the peptidase C54 family.</text>
</comment>
<evidence type="ECO:0000256" key="13">
    <source>
        <dbReference type="RuleBase" id="RU363115"/>
    </source>
</evidence>
<protein>
    <recommendedName>
        <fullName evidence="13">Cysteine protease</fullName>
        <ecNumber evidence="13">3.4.22.-</ecNumber>
    </recommendedName>
</protein>
<evidence type="ECO:0000256" key="6">
    <source>
        <dbReference type="ARBA" id="ARBA00022786"/>
    </source>
</evidence>
<accession>A0A2P4THF1</accession>
<keyword evidence="6" id="KW-0833">Ubl conjugation pathway</keyword>
<dbReference type="GO" id="GO:0006629">
    <property type="term" value="P:lipid metabolic process"/>
    <property type="evidence" value="ECO:0007669"/>
    <property type="project" value="UniProtKB-KW"/>
</dbReference>
<dbReference type="GO" id="GO:0000423">
    <property type="term" value="P:mitophagy"/>
    <property type="evidence" value="ECO:0007669"/>
    <property type="project" value="TreeGrafter"/>
</dbReference>
<dbReference type="PANTHER" id="PTHR22624">
    <property type="entry name" value="CYSTEINE PROTEASE ATG4"/>
    <property type="match status" value="1"/>
</dbReference>
<dbReference type="GO" id="GO:0000045">
    <property type="term" value="P:autophagosome assembly"/>
    <property type="evidence" value="ECO:0007669"/>
    <property type="project" value="TreeGrafter"/>
</dbReference>
<reference evidence="15 16" key="1">
    <citation type="submission" date="2018-01" db="EMBL/GenBank/DDBJ databases">
        <title>Comparison of the Chinese Bamboo Partridge and Red Junglefowl genome sequences highlights the importance of demography in genome evolution.</title>
        <authorList>
            <person name="Tiley G.P."/>
            <person name="Kimball R.T."/>
            <person name="Braun E.L."/>
            <person name="Burleigh J.G."/>
        </authorList>
    </citation>
    <scope>NUCLEOTIDE SEQUENCE [LARGE SCALE GENOMIC DNA]</scope>
    <source>
        <strain evidence="15">RTK389</strain>
        <tissue evidence="15">Blood</tissue>
    </source>
</reference>
<organism evidence="15 16">
    <name type="scientific">Bambusicola thoracicus</name>
    <name type="common">Chinese bamboo-partridge</name>
    <name type="synonym">Perdix thoracica</name>
    <dbReference type="NCBI Taxonomy" id="9083"/>
    <lineage>
        <taxon>Eukaryota</taxon>
        <taxon>Metazoa</taxon>
        <taxon>Chordata</taxon>
        <taxon>Craniata</taxon>
        <taxon>Vertebrata</taxon>
        <taxon>Euteleostomi</taxon>
        <taxon>Archelosauria</taxon>
        <taxon>Archosauria</taxon>
        <taxon>Dinosauria</taxon>
        <taxon>Saurischia</taxon>
        <taxon>Theropoda</taxon>
        <taxon>Coelurosauria</taxon>
        <taxon>Aves</taxon>
        <taxon>Neognathae</taxon>
        <taxon>Galloanserae</taxon>
        <taxon>Galliformes</taxon>
        <taxon>Phasianidae</taxon>
        <taxon>Perdicinae</taxon>
        <taxon>Bambusicola</taxon>
    </lineage>
</organism>
<dbReference type="Proteomes" id="UP000237246">
    <property type="component" value="Unassembled WGS sequence"/>
</dbReference>
<evidence type="ECO:0000256" key="8">
    <source>
        <dbReference type="ARBA" id="ARBA00022807"/>
    </source>
</evidence>
<evidence type="ECO:0000256" key="9">
    <source>
        <dbReference type="ARBA" id="ARBA00022927"/>
    </source>
</evidence>
<evidence type="ECO:0000256" key="2">
    <source>
        <dbReference type="ARBA" id="ARBA00010958"/>
    </source>
</evidence>
<keyword evidence="5 13" id="KW-0645">Protease</keyword>
<dbReference type="EC" id="3.4.22.-" evidence="13"/>
<evidence type="ECO:0000256" key="3">
    <source>
        <dbReference type="ARBA" id="ARBA00022448"/>
    </source>
</evidence>
<dbReference type="AlphaFoldDB" id="A0A2P4THF1"/>
<keyword evidence="4 13" id="KW-0963">Cytoplasm</keyword>
<dbReference type="GO" id="GO:0004197">
    <property type="term" value="F:cysteine-type endopeptidase activity"/>
    <property type="evidence" value="ECO:0007669"/>
    <property type="project" value="TreeGrafter"/>
</dbReference>
<dbReference type="GO" id="GO:0034727">
    <property type="term" value="P:piecemeal microautophagy of the nucleus"/>
    <property type="evidence" value="ECO:0007669"/>
    <property type="project" value="TreeGrafter"/>
</dbReference>
<dbReference type="OrthoDB" id="2960936at2759"/>
<gene>
    <name evidence="15" type="ORF">CIB84_000469</name>
</gene>
<dbReference type="Pfam" id="PF03416">
    <property type="entry name" value="Peptidase_C54"/>
    <property type="match status" value="1"/>
</dbReference>
<evidence type="ECO:0000313" key="15">
    <source>
        <dbReference type="EMBL" id="POI35779.1"/>
    </source>
</evidence>
<dbReference type="GO" id="GO:0035973">
    <property type="term" value="P:aggrephagy"/>
    <property type="evidence" value="ECO:0007669"/>
    <property type="project" value="TreeGrafter"/>
</dbReference>
<proteinExistence type="inferred from homology"/>
<keyword evidence="9 13" id="KW-0653">Protein transport</keyword>
<evidence type="ECO:0000256" key="12">
    <source>
        <dbReference type="ARBA" id="ARBA00029362"/>
    </source>
</evidence>
<feature type="domain" description="Peptidase C54 catalytic" evidence="14">
    <location>
        <begin position="60"/>
        <end position="112"/>
    </location>
</feature>
<keyword evidence="3" id="KW-0813">Transport</keyword>
<evidence type="ECO:0000313" key="16">
    <source>
        <dbReference type="Proteomes" id="UP000237246"/>
    </source>
</evidence>
<dbReference type="InterPro" id="IPR046792">
    <property type="entry name" value="Peptidase_C54_cat"/>
</dbReference>
<evidence type="ECO:0000256" key="5">
    <source>
        <dbReference type="ARBA" id="ARBA00022670"/>
    </source>
</evidence>
<evidence type="ECO:0000256" key="11">
    <source>
        <dbReference type="ARBA" id="ARBA00023098"/>
    </source>
</evidence>
<comment type="catalytic activity">
    <reaction evidence="12">
        <text>[protein]-C-terminal L-amino acid-glycyl-phosphatidylethanolamide + H2O = [protein]-C-terminal L-amino acid-glycine + a 1,2-diacyl-sn-glycero-3-phosphoethanolamine</text>
        <dbReference type="Rhea" id="RHEA:67548"/>
        <dbReference type="Rhea" id="RHEA-COMP:17323"/>
        <dbReference type="Rhea" id="RHEA-COMP:17324"/>
        <dbReference type="ChEBI" id="CHEBI:15377"/>
        <dbReference type="ChEBI" id="CHEBI:64612"/>
        <dbReference type="ChEBI" id="CHEBI:172940"/>
        <dbReference type="ChEBI" id="CHEBI:172941"/>
    </reaction>
    <physiologicalReaction direction="left-to-right" evidence="12">
        <dbReference type="Rhea" id="RHEA:67549"/>
    </physiologicalReaction>
</comment>
<name>A0A2P4THF1_BAMTH</name>
<dbReference type="InterPro" id="IPR038765">
    <property type="entry name" value="Papain-like_cys_pep_sf"/>
</dbReference>
<keyword evidence="7 13" id="KW-0378">Hydrolase</keyword>
<keyword evidence="10 13" id="KW-0072">Autophagy</keyword>
<dbReference type="EMBL" id="PPHD01000214">
    <property type="protein sequence ID" value="POI35779.1"/>
    <property type="molecule type" value="Genomic_DNA"/>
</dbReference>
<dbReference type="GO" id="GO:0005737">
    <property type="term" value="C:cytoplasm"/>
    <property type="evidence" value="ECO:0007669"/>
    <property type="project" value="UniProtKB-SubCell"/>
</dbReference>
<evidence type="ECO:0000256" key="1">
    <source>
        <dbReference type="ARBA" id="ARBA00004496"/>
    </source>
</evidence>
<keyword evidence="8" id="KW-0788">Thiol protease</keyword>
<dbReference type="InterPro" id="IPR005078">
    <property type="entry name" value="Peptidase_C54"/>
</dbReference>
<evidence type="ECO:0000259" key="14">
    <source>
        <dbReference type="Pfam" id="PF03416"/>
    </source>
</evidence>
<comment type="function">
    <text evidence="13">Cysteine protease that plays a key role in autophagy by mediating both proteolytic activation and delipidation of ATG8 family proteins.</text>
</comment>
<keyword evidence="16" id="KW-1185">Reference proteome</keyword>
<keyword evidence="11" id="KW-0443">Lipid metabolism</keyword>
<sequence>MSVLVSGLRIEESFRLLIGNGKNTRSNQKNITESSDAFWTGRIAVIPSTRWLVFFFPFIKTAQMGVGEGKSIGEWFGPNTVAQVLKKLALFDEWNSLAVYVSMDNTVVIEDISK</sequence>
<evidence type="ECO:0000256" key="4">
    <source>
        <dbReference type="ARBA" id="ARBA00022490"/>
    </source>
</evidence>
<dbReference type="SUPFAM" id="SSF54001">
    <property type="entry name" value="Cysteine proteinases"/>
    <property type="match status" value="1"/>
</dbReference>
<evidence type="ECO:0000256" key="10">
    <source>
        <dbReference type="ARBA" id="ARBA00023006"/>
    </source>
</evidence>
<evidence type="ECO:0000256" key="7">
    <source>
        <dbReference type="ARBA" id="ARBA00022801"/>
    </source>
</evidence>
<comment type="caution">
    <text evidence="15">The sequence shown here is derived from an EMBL/GenBank/DDBJ whole genome shotgun (WGS) entry which is preliminary data.</text>
</comment>
<comment type="subcellular location">
    <subcellularLocation>
        <location evidence="1 13">Cytoplasm</location>
    </subcellularLocation>
</comment>
<dbReference type="GO" id="GO:0015031">
    <property type="term" value="P:protein transport"/>
    <property type="evidence" value="ECO:0007669"/>
    <property type="project" value="UniProtKB-KW"/>
</dbReference>